<keyword evidence="1" id="KW-0812">Transmembrane</keyword>
<protein>
    <submittedName>
        <fullName evidence="2">Uncharacterized protein</fullName>
    </submittedName>
</protein>
<dbReference type="EMBL" id="UINC01232123">
    <property type="protein sequence ID" value="SVE64957.1"/>
    <property type="molecule type" value="Genomic_DNA"/>
</dbReference>
<feature type="transmembrane region" description="Helical" evidence="1">
    <location>
        <begin position="35"/>
        <end position="55"/>
    </location>
</feature>
<proteinExistence type="predicted"/>
<keyword evidence="1" id="KW-1133">Transmembrane helix</keyword>
<gene>
    <name evidence="2" type="ORF">METZ01_LOCUS517811</name>
</gene>
<organism evidence="2">
    <name type="scientific">marine metagenome</name>
    <dbReference type="NCBI Taxonomy" id="408172"/>
    <lineage>
        <taxon>unclassified sequences</taxon>
        <taxon>metagenomes</taxon>
        <taxon>ecological metagenomes</taxon>
    </lineage>
</organism>
<feature type="non-terminal residue" evidence="2">
    <location>
        <position position="89"/>
    </location>
</feature>
<evidence type="ECO:0000313" key="2">
    <source>
        <dbReference type="EMBL" id="SVE64957.1"/>
    </source>
</evidence>
<name>A0A383F762_9ZZZZ</name>
<sequence>MPLYWRRMRVLLAIFALLFLATSLATPTRGAGWFWDAGNGLGFAAFAGLLYLTLTSNPRINLREHQSLGYGVFLITVLHAFWFILGDAA</sequence>
<reference evidence="2" key="1">
    <citation type="submission" date="2018-05" db="EMBL/GenBank/DDBJ databases">
        <authorList>
            <person name="Lanie J.A."/>
            <person name="Ng W.-L."/>
            <person name="Kazmierczak K.M."/>
            <person name="Andrzejewski T.M."/>
            <person name="Davidsen T.M."/>
            <person name="Wayne K.J."/>
            <person name="Tettelin H."/>
            <person name="Glass J.I."/>
            <person name="Rusch D."/>
            <person name="Podicherti R."/>
            <person name="Tsui H.-C.T."/>
            <person name="Winkler M.E."/>
        </authorList>
    </citation>
    <scope>NUCLEOTIDE SEQUENCE</scope>
</reference>
<feature type="transmembrane region" description="Helical" evidence="1">
    <location>
        <begin position="67"/>
        <end position="85"/>
    </location>
</feature>
<keyword evidence="1" id="KW-0472">Membrane</keyword>
<accession>A0A383F762</accession>
<evidence type="ECO:0000256" key="1">
    <source>
        <dbReference type="SAM" id="Phobius"/>
    </source>
</evidence>
<dbReference type="AlphaFoldDB" id="A0A383F762"/>